<dbReference type="Pfam" id="PF00753">
    <property type="entry name" value="Lactamase_B"/>
    <property type="match status" value="1"/>
</dbReference>
<reference evidence="3" key="1">
    <citation type="journal article" date="2019" name="Int. J. Syst. Evol. Microbiol.">
        <title>The Global Catalogue of Microorganisms (GCM) 10K type strain sequencing project: providing services to taxonomists for standard genome sequencing and annotation.</title>
        <authorList>
            <consortium name="The Broad Institute Genomics Platform"/>
            <consortium name="The Broad Institute Genome Sequencing Center for Infectious Disease"/>
            <person name="Wu L."/>
            <person name="Ma J."/>
        </authorList>
    </citation>
    <scope>NUCLEOTIDE SEQUENCE [LARGE SCALE GENOMIC DNA]</scope>
    <source>
        <strain evidence="3">JCM 17808</strain>
    </source>
</reference>
<dbReference type="RefSeq" id="WP_345030204.1">
    <property type="nucleotide sequence ID" value="NZ_BAABGL010000004.1"/>
</dbReference>
<dbReference type="InterPro" id="IPR001279">
    <property type="entry name" value="Metallo-B-lactamas"/>
</dbReference>
<name>A0ABP8J714_9MICO</name>
<evidence type="ECO:0000313" key="3">
    <source>
        <dbReference type="Proteomes" id="UP001500642"/>
    </source>
</evidence>
<dbReference type="SUPFAM" id="SSF56281">
    <property type="entry name" value="Metallo-hydrolase/oxidoreductase"/>
    <property type="match status" value="1"/>
</dbReference>
<dbReference type="PANTHER" id="PTHR23131">
    <property type="entry name" value="ENDORIBONUCLEASE LACTB2"/>
    <property type="match status" value="1"/>
</dbReference>
<dbReference type="Gene3D" id="1.10.10.10">
    <property type="entry name" value="Winged helix-like DNA-binding domain superfamily/Winged helix DNA-binding domain"/>
    <property type="match status" value="1"/>
</dbReference>
<dbReference type="InterPro" id="IPR036388">
    <property type="entry name" value="WH-like_DNA-bd_sf"/>
</dbReference>
<dbReference type="Gene3D" id="3.60.15.10">
    <property type="entry name" value="Ribonuclease Z/Hydroxyacylglutathione hydrolase-like"/>
    <property type="match status" value="1"/>
</dbReference>
<gene>
    <name evidence="2" type="ORF">GCM10023167_08880</name>
</gene>
<dbReference type="CDD" id="cd16278">
    <property type="entry name" value="metallo-hydrolase-like_MBL-fold"/>
    <property type="match status" value="1"/>
</dbReference>
<keyword evidence="3" id="KW-1185">Reference proteome</keyword>
<dbReference type="EMBL" id="BAABGL010000004">
    <property type="protein sequence ID" value="GAA4386211.1"/>
    <property type="molecule type" value="Genomic_DNA"/>
</dbReference>
<evidence type="ECO:0000313" key="2">
    <source>
        <dbReference type="EMBL" id="GAA4386211.1"/>
    </source>
</evidence>
<evidence type="ECO:0000259" key="1">
    <source>
        <dbReference type="SMART" id="SM00849"/>
    </source>
</evidence>
<protein>
    <submittedName>
        <fullName evidence="2">MBL fold metallo-hydrolase</fullName>
    </submittedName>
</protein>
<organism evidence="2 3">
    <name type="scientific">Brevibacterium pityocampae</name>
    <dbReference type="NCBI Taxonomy" id="506594"/>
    <lineage>
        <taxon>Bacteria</taxon>
        <taxon>Bacillati</taxon>
        <taxon>Actinomycetota</taxon>
        <taxon>Actinomycetes</taxon>
        <taxon>Micrococcales</taxon>
        <taxon>Brevibacteriaceae</taxon>
        <taxon>Brevibacterium</taxon>
    </lineage>
</organism>
<sequence length="249" mass="27062">MRIRADNPSPMTLDGTNTYVLLSADDSGALLIDPGPELAAHREAFLTEIGARELRAIVLTHQHADHSEMLGSIDDWAPEVPVHAVLERFARHTEPVVHGQEITFGDAPEDVVEVVATPGHTSDSISLIHGATLYSGDTVLGRGTTVVTHPEGSIRDYLDSIEALRRLVDTGRVEVIEPAHGPTIENPAEVLAHYAAHRAERIEQVRDALEAGARTPEEVRDAVYHDVPDDVRGAALQIVKAQLDYLGRL</sequence>
<dbReference type="PANTHER" id="PTHR23131:SF0">
    <property type="entry name" value="ENDORIBONUCLEASE LACTB2"/>
    <property type="match status" value="1"/>
</dbReference>
<accession>A0ABP8J714</accession>
<dbReference type="InterPro" id="IPR036866">
    <property type="entry name" value="RibonucZ/Hydroxyglut_hydro"/>
</dbReference>
<feature type="domain" description="Metallo-beta-lactamase" evidence="1">
    <location>
        <begin position="15"/>
        <end position="180"/>
    </location>
</feature>
<proteinExistence type="predicted"/>
<dbReference type="Proteomes" id="UP001500642">
    <property type="component" value="Unassembled WGS sequence"/>
</dbReference>
<comment type="caution">
    <text evidence="2">The sequence shown here is derived from an EMBL/GenBank/DDBJ whole genome shotgun (WGS) entry which is preliminary data.</text>
</comment>
<dbReference type="InterPro" id="IPR050662">
    <property type="entry name" value="Sec-metab_biosynth-thioest"/>
</dbReference>
<dbReference type="SMART" id="SM00849">
    <property type="entry name" value="Lactamase_B"/>
    <property type="match status" value="1"/>
</dbReference>